<dbReference type="HOGENOM" id="CLU_479617_0_0_7"/>
<dbReference type="RefSeq" id="WP_011791565.1">
    <property type="nucleotide sequence ID" value="NC_008751.1"/>
</dbReference>
<dbReference type="InterPro" id="IPR050256">
    <property type="entry name" value="Glycosyltransferase_2"/>
</dbReference>
<protein>
    <submittedName>
        <fullName evidence="10">Glycosyl transferase, family 2</fullName>
    </submittedName>
</protein>
<proteinExistence type="predicted"/>
<dbReference type="CDD" id="cd04187">
    <property type="entry name" value="DPM1_like_bac"/>
    <property type="match status" value="1"/>
</dbReference>
<sequence length="568" mass="62432" precursor="true">MPPSDEHHTPLSLAEDIAREQQNPTLRAAVLHLRLGETEQARRLLEEATAKSPHNGAIPLVMALHLAASGDGEGADTWFRKALAAEPDQPEALRAYGLFLLGQDATVRGLRLLRMAAELAPQSLAIGLECAGAAIMCGEYHTARDMSRRILSASPGHPLALRNLGVALAGLGEKAEATDIRRRLHEAGHEAEAQDLDTVLARMEQDIPPGSPLPGDEALHLAFASRSFDISPFRMLPCEHGRDDGPVALSVIVPIKNEVENLPILHREVAQALHDLKQPWELILVDDGSTDGSIEVMEGIAAADPRVTIIVFRRNYGQTAALSAGFKLARGEVVVTLDGDLQNDPADIPMLLEVMAEGNDMVCGWRRDRKDKMVTRRIPSMAANWIINKLIAGTGVQLHDFGCSLKAYKLNIVKNINLYGEMHRFIPVFAAWLGVRIAEVEVNHRPRTHGVTKYNLSRVWRVIFDLLPLRFFSDYMTRPIHFFGKIANYMVALGLGGIALTTLLAKLFGMPGETLTFCLMVEVLLIGGLLILCQGLIGEVLIRTYFEAQGKRQFVIERIIRNGDTCAE</sequence>
<dbReference type="InterPro" id="IPR029044">
    <property type="entry name" value="Nucleotide-diphossugar_trans"/>
</dbReference>
<evidence type="ECO:0000256" key="2">
    <source>
        <dbReference type="ARBA" id="ARBA00022676"/>
    </source>
</evidence>
<evidence type="ECO:0000259" key="9">
    <source>
        <dbReference type="Pfam" id="PF00535"/>
    </source>
</evidence>
<evidence type="ECO:0000256" key="7">
    <source>
        <dbReference type="ARBA" id="ARBA00023136"/>
    </source>
</evidence>
<feature type="domain" description="Glycosyltransferase 2-like" evidence="9">
    <location>
        <begin position="250"/>
        <end position="382"/>
    </location>
</feature>
<organism evidence="10 11">
    <name type="scientific">Nitratidesulfovibrio vulgaris (strain DP4)</name>
    <name type="common">Desulfovibrio vulgaris</name>
    <dbReference type="NCBI Taxonomy" id="391774"/>
    <lineage>
        <taxon>Bacteria</taxon>
        <taxon>Pseudomonadati</taxon>
        <taxon>Thermodesulfobacteriota</taxon>
        <taxon>Desulfovibrionia</taxon>
        <taxon>Desulfovibrionales</taxon>
        <taxon>Desulfovibrionaceae</taxon>
        <taxon>Nitratidesulfovibrio</taxon>
    </lineage>
</organism>
<dbReference type="InterPro" id="IPR001173">
    <property type="entry name" value="Glyco_trans_2-like"/>
</dbReference>
<dbReference type="Gene3D" id="1.25.40.10">
    <property type="entry name" value="Tetratricopeptide repeat domain"/>
    <property type="match status" value="1"/>
</dbReference>
<dbReference type="Gene3D" id="3.90.550.10">
    <property type="entry name" value="Spore Coat Polysaccharide Biosynthesis Protein SpsA, Chain A"/>
    <property type="match status" value="1"/>
</dbReference>
<keyword evidence="4 8" id="KW-0812">Transmembrane</keyword>
<evidence type="ECO:0000256" key="1">
    <source>
        <dbReference type="ARBA" id="ARBA00022475"/>
    </source>
</evidence>
<keyword evidence="2" id="KW-0328">Glycosyltransferase</keyword>
<keyword evidence="5" id="KW-0448">Lipopolysaccharide biosynthesis</keyword>
<dbReference type="SUPFAM" id="SSF48452">
    <property type="entry name" value="TPR-like"/>
    <property type="match status" value="1"/>
</dbReference>
<dbReference type="GO" id="GO:0016757">
    <property type="term" value="F:glycosyltransferase activity"/>
    <property type="evidence" value="ECO:0007669"/>
    <property type="project" value="UniProtKB-KW"/>
</dbReference>
<feature type="transmembrane region" description="Helical" evidence="8">
    <location>
        <begin position="486"/>
        <end position="508"/>
    </location>
</feature>
<dbReference type="GO" id="GO:0005886">
    <property type="term" value="C:plasma membrane"/>
    <property type="evidence" value="ECO:0007669"/>
    <property type="project" value="TreeGrafter"/>
</dbReference>
<evidence type="ECO:0000256" key="8">
    <source>
        <dbReference type="SAM" id="Phobius"/>
    </source>
</evidence>
<name>A0A0H3A5S1_NITV4</name>
<evidence type="ECO:0000256" key="4">
    <source>
        <dbReference type="ARBA" id="ARBA00022692"/>
    </source>
</evidence>
<reference evidence="11" key="1">
    <citation type="journal article" date="2009" name="Environ. Microbiol.">
        <title>Contribution of mobile genetic elements to Desulfovibrio vulgaris genome plasticity.</title>
        <authorList>
            <person name="Walker C.B."/>
            <person name="Stolyar S."/>
            <person name="Chivian D."/>
            <person name="Pinel N."/>
            <person name="Gabster J.A."/>
            <person name="Dehal P.S."/>
            <person name="He Z."/>
            <person name="Yang Z.K."/>
            <person name="Yen H.C."/>
            <person name="Zhou J."/>
            <person name="Wall J.D."/>
            <person name="Hazen T.C."/>
            <person name="Arkin A.P."/>
            <person name="Stahl D.A."/>
        </authorList>
    </citation>
    <scope>NUCLEOTIDE SEQUENCE [LARGE SCALE GENOMIC DNA]</scope>
    <source>
        <strain evidence="11">DP4</strain>
    </source>
</reference>
<dbReference type="Pfam" id="PF14559">
    <property type="entry name" value="TPR_19"/>
    <property type="match status" value="1"/>
</dbReference>
<evidence type="ECO:0000313" key="11">
    <source>
        <dbReference type="Proteomes" id="UP000009173"/>
    </source>
</evidence>
<keyword evidence="6 8" id="KW-1133">Transmembrane helix</keyword>
<gene>
    <name evidence="10" type="ordered locus">Dvul_0359</name>
</gene>
<evidence type="ECO:0000313" key="10">
    <source>
        <dbReference type="EMBL" id="ABM27382.1"/>
    </source>
</evidence>
<keyword evidence="3 10" id="KW-0808">Transferase</keyword>
<dbReference type="PANTHER" id="PTHR48090">
    <property type="entry name" value="UNDECAPRENYL-PHOSPHATE 4-DEOXY-4-FORMAMIDO-L-ARABINOSE TRANSFERASE-RELATED"/>
    <property type="match status" value="1"/>
</dbReference>
<dbReference type="KEGG" id="dvl:Dvul_0359"/>
<dbReference type="PANTHER" id="PTHR48090:SF3">
    <property type="entry name" value="UNDECAPRENYL-PHOSPHATE 4-DEOXY-4-FORMAMIDO-L-ARABINOSE TRANSFERASE"/>
    <property type="match status" value="1"/>
</dbReference>
<feature type="transmembrane region" description="Helical" evidence="8">
    <location>
        <begin position="514"/>
        <end position="542"/>
    </location>
</feature>
<keyword evidence="1" id="KW-1003">Cell membrane</keyword>
<dbReference type="InterPro" id="IPR011990">
    <property type="entry name" value="TPR-like_helical_dom_sf"/>
</dbReference>
<dbReference type="AlphaFoldDB" id="A0A0H3A5S1"/>
<dbReference type="Pfam" id="PF00535">
    <property type="entry name" value="Glycos_transf_2"/>
    <property type="match status" value="1"/>
</dbReference>
<accession>A0A0H3A5S1</accession>
<evidence type="ECO:0000256" key="3">
    <source>
        <dbReference type="ARBA" id="ARBA00022679"/>
    </source>
</evidence>
<dbReference type="GO" id="GO:0009103">
    <property type="term" value="P:lipopolysaccharide biosynthetic process"/>
    <property type="evidence" value="ECO:0007669"/>
    <property type="project" value="UniProtKB-KW"/>
</dbReference>
<keyword evidence="7 8" id="KW-0472">Membrane</keyword>
<evidence type="ECO:0000256" key="5">
    <source>
        <dbReference type="ARBA" id="ARBA00022985"/>
    </source>
</evidence>
<dbReference type="SUPFAM" id="SSF53448">
    <property type="entry name" value="Nucleotide-diphospho-sugar transferases"/>
    <property type="match status" value="1"/>
</dbReference>
<dbReference type="Proteomes" id="UP000009173">
    <property type="component" value="Chromosome"/>
</dbReference>
<evidence type="ECO:0000256" key="6">
    <source>
        <dbReference type="ARBA" id="ARBA00022989"/>
    </source>
</evidence>
<dbReference type="EMBL" id="CP000527">
    <property type="protein sequence ID" value="ABM27382.1"/>
    <property type="molecule type" value="Genomic_DNA"/>
</dbReference>